<evidence type="ECO:0000313" key="3">
    <source>
        <dbReference type="EMBL" id="GHC34570.1"/>
    </source>
</evidence>
<gene>
    <name evidence="3" type="ORF">GCM10010082_31560</name>
</gene>
<name>A0ABQ3FRD7_9GAMM</name>
<evidence type="ECO:0000313" key="4">
    <source>
        <dbReference type="Proteomes" id="UP000604243"/>
    </source>
</evidence>
<comment type="caution">
    <text evidence="3">The sequence shown here is derived from an EMBL/GenBank/DDBJ whole genome shotgun (WGS) entry which is preliminary data.</text>
</comment>
<dbReference type="RefSeq" id="WP_189520030.1">
    <property type="nucleotide sequence ID" value="NZ_BMZM01000006.1"/>
</dbReference>
<evidence type="ECO:0000256" key="1">
    <source>
        <dbReference type="ARBA" id="ARBA00022741"/>
    </source>
</evidence>
<dbReference type="EMBL" id="BMZM01000006">
    <property type="protein sequence ID" value="GHC34570.1"/>
    <property type="molecule type" value="Genomic_DNA"/>
</dbReference>
<feature type="domain" description="Acb2/Tad1 hairpin" evidence="2">
    <location>
        <begin position="260"/>
        <end position="316"/>
    </location>
</feature>
<accession>A0ABQ3FRD7</accession>
<reference evidence="4" key="1">
    <citation type="journal article" date="2019" name="Int. J. Syst. Evol. Microbiol.">
        <title>The Global Catalogue of Microorganisms (GCM) 10K type strain sequencing project: providing services to taxonomists for standard genome sequencing and annotation.</title>
        <authorList>
            <consortium name="The Broad Institute Genomics Platform"/>
            <consortium name="The Broad Institute Genome Sequencing Center for Infectious Disease"/>
            <person name="Wu L."/>
            <person name="Ma J."/>
        </authorList>
    </citation>
    <scope>NUCLEOTIDE SEQUENCE [LARGE SCALE GENOMIC DNA]</scope>
    <source>
        <strain evidence="4">KCTC 42082</strain>
    </source>
</reference>
<evidence type="ECO:0000259" key="2">
    <source>
        <dbReference type="Pfam" id="PF24729"/>
    </source>
</evidence>
<dbReference type="Pfam" id="PF24729">
    <property type="entry name" value="Acb2_Tad1_hairpin"/>
    <property type="match status" value="1"/>
</dbReference>
<dbReference type="Proteomes" id="UP000604243">
    <property type="component" value="Unassembled WGS sequence"/>
</dbReference>
<organism evidence="3 4">
    <name type="scientific">Kushneria pakistanensis</name>
    <dbReference type="NCBI Taxonomy" id="1508770"/>
    <lineage>
        <taxon>Bacteria</taxon>
        <taxon>Pseudomonadati</taxon>
        <taxon>Pseudomonadota</taxon>
        <taxon>Gammaproteobacteria</taxon>
        <taxon>Oceanospirillales</taxon>
        <taxon>Halomonadaceae</taxon>
        <taxon>Kushneria</taxon>
    </lineage>
</organism>
<protein>
    <recommendedName>
        <fullName evidence="2">Acb2/Tad1 hairpin domain-containing protein</fullName>
    </recommendedName>
</protein>
<proteinExistence type="predicted"/>
<keyword evidence="1" id="KW-0547">Nucleotide-binding</keyword>
<keyword evidence="4" id="KW-1185">Reference proteome</keyword>
<dbReference type="InterPro" id="IPR056098">
    <property type="entry name" value="Acb2/Tad1_hairpin"/>
</dbReference>
<sequence length="328" mass="36909">MNKTYQELCDEITLLREENAELREGKASVSNGQDVHLSKKPRGSGMAFGEFKSYRKVEGNVTAFKHFASAQSGKTTRAAGLVRFWLERGIKGALAVPIKPWFYRHAFKFSEEYCIGGLDRLLQQADQLNALVIDNPERFPNAEGDVVELMLARLHSSEQARVVHGFYRSEPGQLVELTEGWEPVEYPLASVPRFEWPHEKKPIHELSIDRLVTAHALEGDTGDMNLMVFARGEYSAGGAQNHYQIVEKHPEGCQWLVGEVNFQDGNPAIRGVNGVTLEAVLACCLDRLECFQRGPFANNYNAAALQHIEQAMESLHDRVRERDQEVAK</sequence>